<evidence type="ECO:0000259" key="1">
    <source>
        <dbReference type="Pfam" id="PF00561"/>
    </source>
</evidence>
<evidence type="ECO:0000313" key="3">
    <source>
        <dbReference type="Proteomes" id="UP000192917"/>
    </source>
</evidence>
<gene>
    <name evidence="2" type="ORF">SAMN05428998_11287</name>
</gene>
<dbReference type="GO" id="GO:0004806">
    <property type="term" value="F:triacylglycerol lipase activity"/>
    <property type="evidence" value="ECO:0007669"/>
    <property type="project" value="TreeGrafter"/>
</dbReference>
<dbReference type="STRING" id="560819.SAMN05428998_11287"/>
<dbReference type="InterPro" id="IPR000073">
    <property type="entry name" value="AB_hydrolase_1"/>
</dbReference>
<dbReference type="PANTHER" id="PTHR43433:SF5">
    <property type="entry name" value="AB HYDROLASE-1 DOMAIN-CONTAINING PROTEIN"/>
    <property type="match status" value="1"/>
</dbReference>
<dbReference type="AlphaFoldDB" id="A0A1Y6BYT7"/>
<accession>A0A1Y6BYT7</accession>
<dbReference type="Proteomes" id="UP000192917">
    <property type="component" value="Unassembled WGS sequence"/>
</dbReference>
<dbReference type="GO" id="GO:0046503">
    <property type="term" value="P:glycerolipid catabolic process"/>
    <property type="evidence" value="ECO:0007669"/>
    <property type="project" value="TreeGrafter"/>
</dbReference>
<dbReference type="InterPro" id="IPR050471">
    <property type="entry name" value="AB_hydrolase"/>
</dbReference>
<sequence>MTIFDDGIRRLNYVDEGEGPPLVLIHGVGANLQSWDEVARRLVGRFRVIRADLRGHGASARIEGRFSLEAFAEDSVALLDHLGIDRAHVAGFSLGGLIAQCLAVGWPARIDRLALISAVANRTEEERAKVVGRLEMIEKDGIQAVTGAARERWFTEAFAAAHPDRIARRIAELVANDKASYLEAYRVFGQSEMGPRLHEIGHRTLVLTGEFDVGSNPRMARFMHEQIRRSELVILPGLKHSLLAEVPELIAERLEAFLAG</sequence>
<dbReference type="PRINTS" id="PR00111">
    <property type="entry name" value="ABHYDROLASE"/>
</dbReference>
<reference evidence="2 3" key="1">
    <citation type="submission" date="2017-04" db="EMBL/GenBank/DDBJ databases">
        <authorList>
            <person name="Afonso C.L."/>
            <person name="Miller P.J."/>
            <person name="Scott M.A."/>
            <person name="Spackman E."/>
            <person name="Goraichik I."/>
            <person name="Dimitrov K.M."/>
            <person name="Suarez D.L."/>
            <person name="Swayne D.E."/>
        </authorList>
    </citation>
    <scope>NUCLEOTIDE SEQUENCE [LARGE SCALE GENOMIC DNA]</scope>
    <source>
        <strain evidence="2 3">USBA 355</strain>
    </source>
</reference>
<dbReference type="Pfam" id="PF00561">
    <property type="entry name" value="Abhydrolase_1"/>
    <property type="match status" value="1"/>
</dbReference>
<keyword evidence="3" id="KW-1185">Reference proteome</keyword>
<proteinExistence type="predicted"/>
<protein>
    <submittedName>
        <fullName evidence="2">3-oxoadipate enol-lactonase</fullName>
    </submittedName>
</protein>
<evidence type="ECO:0000313" key="2">
    <source>
        <dbReference type="EMBL" id="SMF36431.1"/>
    </source>
</evidence>
<feature type="domain" description="AB hydrolase-1" evidence="1">
    <location>
        <begin position="20"/>
        <end position="243"/>
    </location>
</feature>
<dbReference type="SUPFAM" id="SSF53474">
    <property type="entry name" value="alpha/beta-Hydrolases"/>
    <property type="match status" value="1"/>
</dbReference>
<dbReference type="PANTHER" id="PTHR43433">
    <property type="entry name" value="HYDROLASE, ALPHA/BETA FOLD FAMILY PROTEIN"/>
    <property type="match status" value="1"/>
</dbReference>
<organism evidence="2 3">
    <name type="scientific">Tistlia consotensis USBA 355</name>
    <dbReference type="NCBI Taxonomy" id="560819"/>
    <lineage>
        <taxon>Bacteria</taxon>
        <taxon>Pseudomonadati</taxon>
        <taxon>Pseudomonadota</taxon>
        <taxon>Alphaproteobacteria</taxon>
        <taxon>Rhodospirillales</taxon>
        <taxon>Rhodovibrionaceae</taxon>
        <taxon>Tistlia</taxon>
    </lineage>
</organism>
<name>A0A1Y6BYT7_9PROT</name>
<dbReference type="InterPro" id="IPR029058">
    <property type="entry name" value="AB_hydrolase_fold"/>
</dbReference>
<dbReference type="RefSeq" id="WP_085123620.1">
    <property type="nucleotide sequence ID" value="NZ_FWZX01000012.1"/>
</dbReference>
<dbReference type="Gene3D" id="3.40.50.1820">
    <property type="entry name" value="alpha/beta hydrolase"/>
    <property type="match status" value="1"/>
</dbReference>
<dbReference type="EMBL" id="FWZX01000012">
    <property type="protein sequence ID" value="SMF36431.1"/>
    <property type="molecule type" value="Genomic_DNA"/>
</dbReference>